<organism evidence="4">
    <name type="scientific">Scylla olivacea</name>
    <name type="common">Orange mud crab</name>
    <name type="synonym">Cancer olivacea</name>
    <dbReference type="NCBI Taxonomy" id="85551"/>
    <lineage>
        <taxon>Eukaryota</taxon>
        <taxon>Metazoa</taxon>
        <taxon>Ecdysozoa</taxon>
        <taxon>Arthropoda</taxon>
        <taxon>Crustacea</taxon>
        <taxon>Multicrustacea</taxon>
        <taxon>Malacostraca</taxon>
        <taxon>Eumalacostraca</taxon>
        <taxon>Eucarida</taxon>
        <taxon>Decapoda</taxon>
        <taxon>Pleocyemata</taxon>
        <taxon>Brachyura</taxon>
        <taxon>Eubrachyura</taxon>
        <taxon>Portunoidea</taxon>
        <taxon>Portunidae</taxon>
        <taxon>Portuninae</taxon>
        <taxon>Scylla</taxon>
    </lineage>
</organism>
<evidence type="ECO:0008006" key="5">
    <source>
        <dbReference type="Google" id="ProtNLM"/>
    </source>
</evidence>
<name>A0A0P4W6G1_SCYOL</name>
<dbReference type="PROSITE" id="PS50055">
    <property type="entry name" value="TYR_PHOSPHATASE_PTP"/>
    <property type="match status" value="1"/>
</dbReference>
<dbReference type="SMART" id="SM00404">
    <property type="entry name" value="PTPc_motif"/>
    <property type="match status" value="1"/>
</dbReference>
<dbReference type="InterPro" id="IPR000387">
    <property type="entry name" value="Tyr_Pase_dom"/>
</dbReference>
<dbReference type="Gene3D" id="3.90.190.10">
    <property type="entry name" value="Protein tyrosine phosphatase superfamily"/>
    <property type="match status" value="1"/>
</dbReference>
<dbReference type="Pfam" id="PF00102">
    <property type="entry name" value="Y_phosphatase"/>
    <property type="match status" value="1"/>
</dbReference>
<accession>A0A0P4W6G1</accession>
<evidence type="ECO:0000256" key="1">
    <source>
        <dbReference type="SAM" id="MobiDB-lite"/>
    </source>
</evidence>
<dbReference type="EMBL" id="GDRN01069446">
    <property type="protein sequence ID" value="JAI64047.1"/>
    <property type="molecule type" value="Transcribed_RNA"/>
</dbReference>
<protein>
    <recommendedName>
        <fullName evidence="5">Tyrosine-protein phosphatase domain-containing protein</fullName>
    </recommendedName>
</protein>
<dbReference type="GO" id="GO:0048666">
    <property type="term" value="P:neuron development"/>
    <property type="evidence" value="ECO:0007669"/>
    <property type="project" value="UniProtKB-ARBA"/>
</dbReference>
<dbReference type="PROSITE" id="PS00383">
    <property type="entry name" value="TYR_PHOSPHATASE_1"/>
    <property type="match status" value="1"/>
</dbReference>
<feature type="domain" description="Tyrosine-protein phosphatase" evidence="2">
    <location>
        <begin position="108"/>
        <end position="341"/>
    </location>
</feature>
<feature type="region of interest" description="Disordered" evidence="1">
    <location>
        <begin position="496"/>
        <end position="544"/>
    </location>
</feature>
<dbReference type="PANTHER" id="PTHR19134:SF449">
    <property type="entry name" value="TYROSINE-PROTEIN PHOSPHATASE 1"/>
    <property type="match status" value="1"/>
</dbReference>
<feature type="compositionally biased region" description="Polar residues" evidence="1">
    <location>
        <begin position="429"/>
        <end position="440"/>
    </location>
</feature>
<evidence type="ECO:0000259" key="2">
    <source>
        <dbReference type="PROSITE" id="PS50055"/>
    </source>
</evidence>
<proteinExistence type="predicted"/>
<dbReference type="PANTHER" id="PTHR19134">
    <property type="entry name" value="RECEPTOR-TYPE TYROSINE-PROTEIN PHOSPHATASE"/>
    <property type="match status" value="1"/>
</dbReference>
<dbReference type="InterPro" id="IPR029021">
    <property type="entry name" value="Prot-tyrosine_phosphatase-like"/>
</dbReference>
<dbReference type="InterPro" id="IPR016130">
    <property type="entry name" value="Tyr_Pase_AS"/>
</dbReference>
<evidence type="ECO:0000259" key="3">
    <source>
        <dbReference type="PROSITE" id="PS50056"/>
    </source>
</evidence>
<dbReference type="SUPFAM" id="SSF52799">
    <property type="entry name" value="(Phosphotyrosine protein) phosphatases II"/>
    <property type="match status" value="1"/>
</dbReference>
<feature type="compositionally biased region" description="Low complexity" evidence="1">
    <location>
        <begin position="404"/>
        <end position="417"/>
    </location>
</feature>
<sequence length="544" mass="59183">MCVLLQNTAVVTSTSSSTSSGPLSSNILDLTALAKSRKLSVVDPLTDDEKLQKLAGETERLSKMVEGLDRRSLNGPTNLELKWKEMVDGVEKECGDLKVSVARCYPLKNRFADILPFDHTRVILSSSPRDDYINASHVQLKLVEDSFPMILTQAPATSTFLDFWTMVWEQQVELIVCLNSDAEVKGQVYHGNEVSSSVDYGPLTVVVHSLRSGSSSTSCHRVLHVTHRTTKITRVIIHLQFLGWPPSAMPETPGPLLQFVGEVHTFQRQQRNKMRPVVVHCVPGLGRSGVLAVLSSFIKELHTSGSLIDLTSLVVDLSKQRRGGVQDKDHMYFLFSAALYYAQDVLMKRGILTNKATFEEGPREKTHVRHPSADLLSSYDLSRLKSKLGFDQESGKSGSEEDQSSSNSATCNGSSSAVEEPVSKESVKTSDPSSTATTGIADTDLDIGVKGEEGGKEREVDTLAAALTKPSGTVDPGFASLPPSLAASMDPQQFKLEPPVLGKPNKITKENFENVSGGGLKKTDDPSDPFSGLDPLWSHKKSSS</sequence>
<dbReference type="InterPro" id="IPR000242">
    <property type="entry name" value="PTP_cat"/>
</dbReference>
<dbReference type="PROSITE" id="PS50056">
    <property type="entry name" value="TYR_PHOSPHATASE_2"/>
    <property type="match status" value="1"/>
</dbReference>
<feature type="compositionally biased region" description="Basic and acidic residues" evidence="1">
    <location>
        <begin position="447"/>
        <end position="458"/>
    </location>
</feature>
<dbReference type="SMART" id="SM00194">
    <property type="entry name" value="PTPc"/>
    <property type="match status" value="1"/>
</dbReference>
<dbReference type="InterPro" id="IPR003595">
    <property type="entry name" value="Tyr_Pase_cat"/>
</dbReference>
<evidence type="ECO:0000313" key="4">
    <source>
        <dbReference type="EMBL" id="JAI64047.1"/>
    </source>
</evidence>
<reference evidence="4" key="1">
    <citation type="submission" date="2015-09" db="EMBL/GenBank/DDBJ databases">
        <title>Scylla olivacea transcriptome.</title>
        <authorList>
            <person name="Ikhwanuddin M."/>
        </authorList>
    </citation>
    <scope>NUCLEOTIDE SEQUENCE</scope>
</reference>
<dbReference type="GO" id="GO:0004725">
    <property type="term" value="F:protein tyrosine phosphatase activity"/>
    <property type="evidence" value="ECO:0007669"/>
    <property type="project" value="InterPro"/>
</dbReference>
<dbReference type="AlphaFoldDB" id="A0A0P4W6G1"/>
<feature type="domain" description="Tyrosine specific protein phosphatases" evidence="3">
    <location>
        <begin position="257"/>
        <end position="332"/>
    </location>
</feature>
<feature type="region of interest" description="Disordered" evidence="1">
    <location>
        <begin position="390"/>
        <end position="458"/>
    </location>
</feature>
<dbReference type="InterPro" id="IPR050348">
    <property type="entry name" value="Protein-Tyr_Phosphatase"/>
</dbReference>
<dbReference type="PRINTS" id="PR00700">
    <property type="entry name" value="PRTYPHPHTASE"/>
</dbReference>